<proteinExistence type="predicted"/>
<accession>A0AAW0SM70</accession>
<protein>
    <submittedName>
        <fullName evidence="1">Uncharacterized protein</fullName>
    </submittedName>
</protein>
<comment type="caution">
    <text evidence="1">The sequence shown here is derived from an EMBL/GenBank/DDBJ whole genome shotgun (WGS) entry which is preliminary data.</text>
</comment>
<evidence type="ECO:0000313" key="2">
    <source>
        <dbReference type="Proteomes" id="UP001487740"/>
    </source>
</evidence>
<dbReference type="Proteomes" id="UP001487740">
    <property type="component" value="Unassembled WGS sequence"/>
</dbReference>
<name>A0AAW0SM70_SCYPA</name>
<dbReference type="EMBL" id="JARAKH010000048">
    <property type="protein sequence ID" value="KAK8376504.1"/>
    <property type="molecule type" value="Genomic_DNA"/>
</dbReference>
<dbReference type="AlphaFoldDB" id="A0AAW0SM70"/>
<keyword evidence="2" id="KW-1185">Reference proteome</keyword>
<reference evidence="1 2" key="1">
    <citation type="submission" date="2023-03" db="EMBL/GenBank/DDBJ databases">
        <title>High-quality genome of Scylla paramamosain provides insights in environmental adaptation.</title>
        <authorList>
            <person name="Zhang L."/>
        </authorList>
    </citation>
    <scope>NUCLEOTIDE SEQUENCE [LARGE SCALE GENOMIC DNA]</scope>
    <source>
        <strain evidence="1">LZ_2023a</strain>
        <tissue evidence="1">Muscle</tissue>
    </source>
</reference>
<gene>
    <name evidence="1" type="ORF">O3P69_009858</name>
</gene>
<evidence type="ECO:0000313" key="1">
    <source>
        <dbReference type="EMBL" id="KAK8376504.1"/>
    </source>
</evidence>
<organism evidence="1 2">
    <name type="scientific">Scylla paramamosain</name>
    <name type="common">Mud crab</name>
    <dbReference type="NCBI Taxonomy" id="85552"/>
    <lineage>
        <taxon>Eukaryota</taxon>
        <taxon>Metazoa</taxon>
        <taxon>Ecdysozoa</taxon>
        <taxon>Arthropoda</taxon>
        <taxon>Crustacea</taxon>
        <taxon>Multicrustacea</taxon>
        <taxon>Malacostraca</taxon>
        <taxon>Eumalacostraca</taxon>
        <taxon>Eucarida</taxon>
        <taxon>Decapoda</taxon>
        <taxon>Pleocyemata</taxon>
        <taxon>Brachyura</taxon>
        <taxon>Eubrachyura</taxon>
        <taxon>Portunoidea</taxon>
        <taxon>Portunidae</taxon>
        <taxon>Portuninae</taxon>
        <taxon>Scylla</taxon>
    </lineage>
</organism>
<sequence>MLRVMERDMFRRRQIKSNLSDVPLLQCYHTSEKQITNAAFNSRDAVYTSSQTVTIRLMLNALAPNTALPRITGVKTVLYSVAVREDVLRATPGECCESCGSKVLSGGVP</sequence>